<organism evidence="1 2">
    <name type="scientific">Allacma fusca</name>
    <dbReference type="NCBI Taxonomy" id="39272"/>
    <lineage>
        <taxon>Eukaryota</taxon>
        <taxon>Metazoa</taxon>
        <taxon>Ecdysozoa</taxon>
        <taxon>Arthropoda</taxon>
        <taxon>Hexapoda</taxon>
        <taxon>Collembola</taxon>
        <taxon>Symphypleona</taxon>
        <taxon>Sminthuridae</taxon>
        <taxon>Allacma</taxon>
    </lineage>
</organism>
<proteinExistence type="predicted"/>
<name>A0A8J2PIU8_9HEXA</name>
<dbReference type="OrthoDB" id="6500128at2759"/>
<feature type="non-terminal residue" evidence="1">
    <location>
        <position position="1"/>
    </location>
</feature>
<evidence type="ECO:0000313" key="1">
    <source>
        <dbReference type="EMBL" id="CAG7823559.1"/>
    </source>
</evidence>
<dbReference type="EMBL" id="CAJVCH010529878">
    <property type="protein sequence ID" value="CAG7823559.1"/>
    <property type="molecule type" value="Genomic_DNA"/>
</dbReference>
<accession>A0A8J2PIU8</accession>
<gene>
    <name evidence="1" type="ORF">AFUS01_LOCUS33770</name>
</gene>
<sequence>KAEFKDCTILTIAHRLNTIMDSDRVMVLDKGEIFPYWHGLYLTENPDAGILCILYELEHWKMA</sequence>
<evidence type="ECO:0000313" key="2">
    <source>
        <dbReference type="Proteomes" id="UP000708208"/>
    </source>
</evidence>
<reference evidence="1" key="1">
    <citation type="submission" date="2021-06" db="EMBL/GenBank/DDBJ databases">
        <authorList>
            <person name="Hodson N. C."/>
            <person name="Mongue J. A."/>
            <person name="Jaron S. K."/>
        </authorList>
    </citation>
    <scope>NUCLEOTIDE SEQUENCE</scope>
</reference>
<dbReference type="AlphaFoldDB" id="A0A8J2PIU8"/>
<dbReference type="Proteomes" id="UP000708208">
    <property type="component" value="Unassembled WGS sequence"/>
</dbReference>
<comment type="caution">
    <text evidence="1">The sequence shown here is derived from an EMBL/GenBank/DDBJ whole genome shotgun (WGS) entry which is preliminary data.</text>
</comment>
<keyword evidence="2" id="KW-1185">Reference proteome</keyword>
<protein>
    <submittedName>
        <fullName evidence="1">Uncharacterized protein</fullName>
    </submittedName>
</protein>